<evidence type="ECO:0000313" key="14">
    <source>
        <dbReference type="EMBL" id="QDH87967.1"/>
    </source>
</evidence>
<dbReference type="GO" id="GO:0003968">
    <property type="term" value="F:RNA-directed RNA polymerase activity"/>
    <property type="evidence" value="ECO:0007669"/>
    <property type="project" value="UniProtKB-KW"/>
</dbReference>
<feature type="transmembrane region" description="Helical" evidence="10">
    <location>
        <begin position="159"/>
        <end position="177"/>
    </location>
</feature>
<dbReference type="Gene3D" id="2.40.10.10">
    <property type="entry name" value="Trypsin-like serine proteases"/>
    <property type="match status" value="1"/>
</dbReference>
<dbReference type="Pfam" id="PF00680">
    <property type="entry name" value="RdRP_1"/>
    <property type="match status" value="1"/>
</dbReference>
<keyword evidence="10" id="KW-1133">Transmembrane helix</keyword>
<feature type="domain" description="SF3 helicase" evidence="12">
    <location>
        <begin position="412"/>
        <end position="596"/>
    </location>
</feature>
<evidence type="ECO:0000256" key="7">
    <source>
        <dbReference type="ARBA" id="ARBA00022807"/>
    </source>
</evidence>
<dbReference type="InterPro" id="IPR043502">
    <property type="entry name" value="DNA/RNA_pol_sf"/>
</dbReference>
<evidence type="ECO:0000256" key="5">
    <source>
        <dbReference type="ARBA" id="ARBA00022741"/>
    </source>
</evidence>
<dbReference type="GO" id="GO:0006351">
    <property type="term" value="P:DNA-templated transcription"/>
    <property type="evidence" value="ECO:0007669"/>
    <property type="project" value="InterPro"/>
</dbReference>
<evidence type="ECO:0000256" key="3">
    <source>
        <dbReference type="ARBA" id="ARBA00022679"/>
    </source>
</evidence>
<evidence type="ECO:0000256" key="8">
    <source>
        <dbReference type="ARBA" id="ARBA00022840"/>
    </source>
</evidence>
<keyword evidence="10" id="KW-0472">Membrane</keyword>
<protein>
    <submittedName>
        <fullName evidence="14">RNA-dependent RNA polymerase</fullName>
    </submittedName>
</protein>
<proteinExistence type="predicted"/>
<dbReference type="InterPro" id="IPR043128">
    <property type="entry name" value="Rev_trsase/Diguanyl_cyclase"/>
</dbReference>
<evidence type="ECO:0000256" key="6">
    <source>
        <dbReference type="ARBA" id="ARBA00022801"/>
    </source>
</evidence>
<feature type="domain" description="Peptidase C3" evidence="13">
    <location>
        <begin position="950"/>
        <end position="1182"/>
    </location>
</feature>
<dbReference type="PROSITE" id="PS51218">
    <property type="entry name" value="SF3_HELICASE_2"/>
    <property type="match status" value="1"/>
</dbReference>
<keyword evidence="4" id="KW-0548">Nucleotidyltransferase</keyword>
<dbReference type="InterPro" id="IPR007094">
    <property type="entry name" value="RNA-dir_pol_PSvirus"/>
</dbReference>
<evidence type="ECO:0000256" key="9">
    <source>
        <dbReference type="ARBA" id="ARBA00022953"/>
    </source>
</evidence>
<evidence type="ECO:0000256" key="10">
    <source>
        <dbReference type="SAM" id="Phobius"/>
    </source>
</evidence>
<dbReference type="GO" id="GO:0005524">
    <property type="term" value="F:ATP binding"/>
    <property type="evidence" value="ECO:0007669"/>
    <property type="project" value="UniProtKB-KW"/>
</dbReference>
<reference evidence="14" key="1">
    <citation type="submission" date="2019-05" db="EMBL/GenBank/DDBJ databases">
        <title>Metatranscriptomic reconstruction reveals RNA viruses with the potential to shape carbon cycling in soil.</title>
        <authorList>
            <person name="Starr E.P."/>
            <person name="Nuccio E."/>
            <person name="Pett-Ridge J."/>
            <person name="Banfield J.F."/>
            <person name="Firestone M.K."/>
        </authorList>
    </citation>
    <scope>NUCLEOTIDE SEQUENCE</scope>
    <source>
        <strain evidence="14">H2_Rhizo_33_scaffold_45</strain>
    </source>
</reference>
<dbReference type="InterPro" id="IPR009003">
    <property type="entry name" value="Peptidase_S1_PA"/>
</dbReference>
<dbReference type="SUPFAM" id="SSF50494">
    <property type="entry name" value="Trypsin-like serine proteases"/>
    <property type="match status" value="1"/>
</dbReference>
<sequence>MNNNEQTFTADLPMKETFTHARSQNVEPDLKEIKDPMIFKEFMLNHFSGSVGIDDLFVEKMEEIFPQGMSFSHNVHVPIIEQMFQPNPGRTLNGDDAPAFSFGNFLSRLYGTTSNILRDSKTLLLCYIAICAFVVVKSTSSNGYTKGQKNKSLKQVINLQFFVLSLILMGAVTFGFTRSYFSNQMHIDQITRYYDHFWLHLAPEWQRLREQMNDEGIEMVPVVEVANPEPDDEGTEIPDVRRTETFLHVRHHLPVVMANIEDGVHNIIPQGIADHVPAISALFLSSLSMFVGFKVKEKFAASIINITKTTPMQMSNITYAIVSCVNGIGEFCKNIGLEQMSEYFHLEVVNSAEVVSFLNKANSFLTTSSAGEVYSSAYHAEVYTEILKDGEKVVKNLEKGGYEFRVVSDTLKKLRDEANKVEAMKTSLNGIRIEPVGILIKGKPGSMKSVLTDRLASLVTEFTLPEAWAEDFERDPSRFSYAVPNDKFFDSYNYKAWTVIADDLFQIRDVVGDPDSEAIRIIKMINATEYPLPMADIKDKNNVFFRSPFLFATTNRPDFTQLMSVFDTAAVERRFNINLSVNVSPKYRNSKGKTKFSSLPKWDIDGEDEELTKEQCTAIPNDFWEIKMVTKTGDVTSKEIVVTMEEVVKTIILSHHERIKNFYINREMERHYKETLRDSLKNLGPKCSMFSKMAHKTMIKKNNIFVPQSGLPGSYSPESVNTSIGTNTEDDVPFLTNVGHFDDWWRNTIMTNTERQEKFFKFFEILAINRVPIEFYQHGIGGIYMHLGTLRPQPRSEFLDRLEHWDGFCHYMSLSMLEALENDTDPFTGLRISPKKGYEDYKRELIEIVEPTLIFLKKHSLMIIMGGTFIIGSLYLLNKFIKDVIPNDEVIAQSVDLSKDRNRVGKPVKLSKNLHKIAIRPQAPSLDMPLKAGIFPNIDATFLETVTNASAVTSQIMNKYLFIIYIVRKVDDRLDVIRLGHAHNVTGKVFMMPMHFMYQLHDVHAREDYKGAYVFLTTATKSTQFKCTLEDMLRTFKCSNDSANNDLCLFEVASAHATSLGMLRHYLTDNDVSRLMRTRSFKARICGTYINDNSNSNVVRMASVTARFMSGAVVTANWEVAKENPQYLLENVIAYESDFSSGDCGSMITVTGNDFENRIVLGMHVAGSPKEGFSNVITQDNIRKLVDALYPFAKLFDNEEENTYVDPIDIVAQGLMLPEAKLKPNKIPGDVFKSELTKSVLFGRLPEPFNVVAHYPARLLPFKNQDGEMIDPGKKALKHYSKEPIYFQPGIIERAVSSYEALINENMFVHKEDRDVIPLEEALHAFRNVRGISPSTSPGFPMALSSEDNIKKEYYKAIEAKDLVKTLSCFERIANLVRDCDEKLTHNVRPLFIYKDCLKDEKRPKEKVLQGSTRLFSACPFILLVQYRRYFGAFMSAYIAANIKVGSAIGINPYSKDWDEMTRRLLRFNVLKSDNKIGAGDYSKFDTSEYPQVLWEILEMINRWYGKDSPENRIRSQLWAEIINSKHIYKEDLYDWKTGLPSGNPLTAMVNTIYNNIIFRISFQHAGYAASEFNKHVELQCLGDDNIFSVSPEIEDDFNELTLVEFMDMSGMVYTTEMKETATKPFRKITEVEFLKRSFRFDDSLNRWVAPLRLEAIFATLNWTKKGLSGLQITADELSSTLSELSLHGREVFNKYAEEIINLKGKYLYGVTPAKELSTNYDIVYSDTLNTSFLY</sequence>
<keyword evidence="10" id="KW-0812">Transmembrane</keyword>
<keyword evidence="3" id="KW-0808">Transferase</keyword>
<dbReference type="PROSITE" id="PS51874">
    <property type="entry name" value="PCV_3C_PRO"/>
    <property type="match status" value="1"/>
</dbReference>
<dbReference type="GO" id="GO:0003723">
    <property type="term" value="F:RNA binding"/>
    <property type="evidence" value="ECO:0007669"/>
    <property type="project" value="InterPro"/>
</dbReference>
<dbReference type="InterPro" id="IPR001205">
    <property type="entry name" value="RNA-dir_pol_C"/>
</dbReference>
<dbReference type="GO" id="GO:0003724">
    <property type="term" value="F:RNA helicase activity"/>
    <property type="evidence" value="ECO:0007669"/>
    <property type="project" value="InterPro"/>
</dbReference>
<accession>A0A514D2X2</accession>
<keyword evidence="6" id="KW-0378">Hydrolase</keyword>
<dbReference type="InterPro" id="IPR014759">
    <property type="entry name" value="Helicase_SF3_ssRNA_vir"/>
</dbReference>
<evidence type="ECO:0000259" key="13">
    <source>
        <dbReference type="PROSITE" id="PS51874"/>
    </source>
</evidence>
<name>A0A514D2X2_9VIRU</name>
<dbReference type="Pfam" id="PF00910">
    <property type="entry name" value="RNA_helicase"/>
    <property type="match status" value="1"/>
</dbReference>
<keyword evidence="7" id="KW-0788">Thiol protease</keyword>
<evidence type="ECO:0000259" key="12">
    <source>
        <dbReference type="PROSITE" id="PS51218"/>
    </source>
</evidence>
<keyword evidence="1 14" id="KW-0696">RNA-directed RNA polymerase</keyword>
<dbReference type="GO" id="GO:0004197">
    <property type="term" value="F:cysteine-type endopeptidase activity"/>
    <property type="evidence" value="ECO:0007669"/>
    <property type="project" value="InterPro"/>
</dbReference>
<dbReference type="GO" id="GO:0039694">
    <property type="term" value="P:viral RNA genome replication"/>
    <property type="evidence" value="ECO:0007669"/>
    <property type="project" value="InterPro"/>
</dbReference>
<dbReference type="SUPFAM" id="SSF56672">
    <property type="entry name" value="DNA/RNA polymerases"/>
    <property type="match status" value="1"/>
</dbReference>
<dbReference type="Gene3D" id="1.20.960.20">
    <property type="match status" value="1"/>
</dbReference>
<feature type="domain" description="RdRp catalytic" evidence="11">
    <location>
        <begin position="1475"/>
        <end position="1598"/>
    </location>
</feature>
<dbReference type="Gene3D" id="3.30.70.270">
    <property type="match status" value="1"/>
</dbReference>
<keyword evidence="2" id="KW-0645">Protease</keyword>
<keyword evidence="8" id="KW-0067">ATP-binding</keyword>
<dbReference type="CDD" id="cd23194">
    <property type="entry name" value="Dicistroviridae_RdRp"/>
    <property type="match status" value="1"/>
</dbReference>
<evidence type="ECO:0000259" key="11">
    <source>
        <dbReference type="PROSITE" id="PS50507"/>
    </source>
</evidence>
<dbReference type="EMBL" id="MN033754">
    <property type="protein sequence ID" value="QDH87967.1"/>
    <property type="molecule type" value="Genomic_RNA"/>
</dbReference>
<organism evidence="14">
    <name type="scientific">Picornavirales sp</name>
    <dbReference type="NCBI Taxonomy" id="1955153"/>
    <lineage>
        <taxon>Viruses</taxon>
        <taxon>Riboviria</taxon>
        <taxon>Orthornavirae</taxon>
        <taxon>Pisuviricota</taxon>
        <taxon>Pisoniviricetes</taxon>
        <taxon>Picornavirales</taxon>
    </lineage>
</organism>
<keyword evidence="9" id="KW-0693">Viral RNA replication</keyword>
<dbReference type="InterPro" id="IPR044067">
    <property type="entry name" value="PCV_3C_PRO"/>
</dbReference>
<keyword evidence="5" id="KW-0547">Nucleotide-binding</keyword>
<dbReference type="InterPro" id="IPR000605">
    <property type="entry name" value="Helicase_SF3_ssDNA/RNA_vir"/>
</dbReference>
<dbReference type="GO" id="GO:0006508">
    <property type="term" value="P:proteolysis"/>
    <property type="evidence" value="ECO:0007669"/>
    <property type="project" value="UniProtKB-KW"/>
</dbReference>
<dbReference type="InterPro" id="IPR043504">
    <property type="entry name" value="Peptidase_S1_PA_chymotrypsin"/>
</dbReference>
<evidence type="ECO:0000256" key="1">
    <source>
        <dbReference type="ARBA" id="ARBA00022484"/>
    </source>
</evidence>
<evidence type="ECO:0000256" key="4">
    <source>
        <dbReference type="ARBA" id="ARBA00022695"/>
    </source>
</evidence>
<dbReference type="PROSITE" id="PS50507">
    <property type="entry name" value="RDRP_SSRNA_POS"/>
    <property type="match status" value="1"/>
</dbReference>
<gene>
    <name evidence="14" type="ORF">H2Rhizo3345_000001</name>
</gene>
<evidence type="ECO:0000256" key="2">
    <source>
        <dbReference type="ARBA" id="ARBA00022670"/>
    </source>
</evidence>